<comment type="function">
    <text evidence="6">Has oligopeptidase activity and degrades a variety of small bioactive peptides.</text>
</comment>
<dbReference type="GO" id="GO:0046872">
    <property type="term" value="F:metal ion binding"/>
    <property type="evidence" value="ECO:0007669"/>
    <property type="project" value="UniProtKB-UniRule"/>
</dbReference>
<evidence type="ECO:0000259" key="7">
    <source>
        <dbReference type="Pfam" id="PF01432"/>
    </source>
</evidence>
<evidence type="ECO:0000313" key="10">
    <source>
        <dbReference type="Proteomes" id="UP001329915"/>
    </source>
</evidence>
<evidence type="ECO:0000256" key="6">
    <source>
        <dbReference type="RuleBase" id="RU368091"/>
    </source>
</evidence>
<name>A0AAU0UQM8_9FIRM</name>
<evidence type="ECO:0000256" key="4">
    <source>
        <dbReference type="ARBA" id="ARBA00022833"/>
    </source>
</evidence>
<evidence type="ECO:0000259" key="8">
    <source>
        <dbReference type="Pfam" id="PF08439"/>
    </source>
</evidence>
<dbReference type="NCBIfam" id="TIGR00181">
    <property type="entry name" value="pepF"/>
    <property type="match status" value="1"/>
</dbReference>
<dbReference type="CDD" id="cd09608">
    <property type="entry name" value="M3B_PepF"/>
    <property type="match status" value="1"/>
</dbReference>
<dbReference type="SUPFAM" id="SSF55486">
    <property type="entry name" value="Metalloproteases ('zincins'), catalytic domain"/>
    <property type="match status" value="1"/>
</dbReference>
<dbReference type="Gene3D" id="1.10.287.830">
    <property type="entry name" value="putative peptidase helix hairpin domain like"/>
    <property type="match status" value="1"/>
</dbReference>
<gene>
    <name evidence="9" type="primary">pepF</name>
    <name evidence="9" type="ORF">MFMK1_001984</name>
</gene>
<dbReference type="InterPro" id="IPR042088">
    <property type="entry name" value="OligoPept_F_C"/>
</dbReference>
<dbReference type="InterPro" id="IPR004438">
    <property type="entry name" value="Peptidase_M3B"/>
</dbReference>
<dbReference type="Proteomes" id="UP001329915">
    <property type="component" value="Chromosome"/>
</dbReference>
<dbReference type="PANTHER" id="PTHR11804">
    <property type="entry name" value="PROTEASE M3 THIMET OLIGOPEPTIDASE-RELATED"/>
    <property type="match status" value="1"/>
</dbReference>
<dbReference type="EC" id="3.4.24.-" evidence="6"/>
<dbReference type="Pfam" id="PF01432">
    <property type="entry name" value="Peptidase_M3"/>
    <property type="match status" value="1"/>
</dbReference>
<dbReference type="AlphaFoldDB" id="A0AAU0UQM8"/>
<dbReference type="InterPro" id="IPR045090">
    <property type="entry name" value="Pept_M3A_M3B"/>
</dbReference>
<evidence type="ECO:0000313" key="9">
    <source>
        <dbReference type="EMBL" id="WRO22159.1"/>
    </source>
</evidence>
<protein>
    <recommendedName>
        <fullName evidence="6">Oligopeptidase F</fullName>
        <ecNumber evidence="6">3.4.24.-</ecNumber>
    </recommendedName>
</protein>
<dbReference type="EMBL" id="CP121694">
    <property type="protein sequence ID" value="WRO22159.1"/>
    <property type="molecule type" value="Genomic_DNA"/>
</dbReference>
<comment type="similarity">
    <text evidence="6">Belongs to the peptidase M3B family.</text>
</comment>
<evidence type="ECO:0000256" key="3">
    <source>
        <dbReference type="ARBA" id="ARBA00022801"/>
    </source>
</evidence>
<feature type="domain" description="Oligopeptidase F N-terminal" evidence="8">
    <location>
        <begin position="118"/>
        <end position="187"/>
    </location>
</feature>
<feature type="domain" description="Peptidase M3A/M3B catalytic" evidence="7">
    <location>
        <begin position="208"/>
        <end position="585"/>
    </location>
</feature>
<proteinExistence type="inferred from homology"/>
<sequence length="604" mass="69340">MTETQQSYQKREDVPEQYCWNLEDIYISEEAWEKDFQAVSKLLNELKHYRGQVLKSAENLYQTLVLKDEILMLLEKVTTYAMLHRDENTGNQHFQGLADRVTALSVQVESRLSFIMPEIISLELAKLQSYIESKDELELYRHFLDDALRQKQHFLSPEEEEIVAQAGEIAQAPRTIFSLLTNADMEFPQIDVAGEKKQLTQGNFVGFLQSTNRETRRAAYDALFQTYTGYANTLGATYGSSIKGDMFQARVRRYNSALEAALDPDKIPLSLYDNLLSSIHDHLPALHRYMELKKKVLGLNELKPYDLYVPVTGDSKRKPSVEEAQSTVIQGLSVMGEEYIERLKKGFKERWLDVYETKGKRSGAYSWGAYGVHPFVLLNYQHNLENVFTIAHEMGHALHSYYTNENQPYVYSHYPIFLAEVASTVNEALLFKHLLNNAEAEEKASLLEKNLEQFRATVFRQVLFAEFEKKVHELAEAGTPVTPDKLNEIYGHLLEKYYGSALVVDDYIRGEWARIPHFYSAFYVYKYATGFSSAVALSEKLAQKDQTAKGHYLQFLRSGACDYPLEILKKAGVDLSTGKPVDEALAVFEQRLEEFETLLEKQID</sequence>
<dbReference type="GO" id="GO:0006518">
    <property type="term" value="P:peptide metabolic process"/>
    <property type="evidence" value="ECO:0007669"/>
    <property type="project" value="TreeGrafter"/>
</dbReference>
<dbReference type="GO" id="GO:0006508">
    <property type="term" value="P:proteolysis"/>
    <property type="evidence" value="ECO:0007669"/>
    <property type="project" value="UniProtKB-KW"/>
</dbReference>
<keyword evidence="1 6" id="KW-0645">Protease</keyword>
<dbReference type="PANTHER" id="PTHR11804:SF84">
    <property type="entry name" value="SACCHAROLYSIN"/>
    <property type="match status" value="1"/>
</dbReference>
<accession>A0AAU0UQM8</accession>
<dbReference type="RefSeq" id="WP_366921579.1">
    <property type="nucleotide sequence ID" value="NZ_CP121694.1"/>
</dbReference>
<dbReference type="Gene3D" id="1.20.140.70">
    <property type="entry name" value="Oligopeptidase f, N-terminal domain"/>
    <property type="match status" value="1"/>
</dbReference>
<comment type="cofactor">
    <cofactor evidence="6">
        <name>Zn(2+)</name>
        <dbReference type="ChEBI" id="CHEBI:29105"/>
    </cofactor>
    <text evidence="6">Binds 1 zinc ion.</text>
</comment>
<keyword evidence="10" id="KW-1185">Reference proteome</keyword>
<dbReference type="InterPro" id="IPR013647">
    <property type="entry name" value="OligopepF_N_dom"/>
</dbReference>
<evidence type="ECO:0000256" key="5">
    <source>
        <dbReference type="ARBA" id="ARBA00023049"/>
    </source>
</evidence>
<keyword evidence="2 6" id="KW-0479">Metal-binding</keyword>
<reference evidence="9 10" key="1">
    <citation type="submission" date="2023-04" db="EMBL/GenBank/DDBJ databases">
        <authorList>
            <person name="Hsu D."/>
        </authorList>
    </citation>
    <scope>NUCLEOTIDE SEQUENCE [LARGE SCALE GENOMIC DNA]</scope>
    <source>
        <strain evidence="9 10">MK1</strain>
    </source>
</reference>
<dbReference type="Pfam" id="PF08439">
    <property type="entry name" value="Peptidase_M3_N"/>
    <property type="match status" value="1"/>
</dbReference>
<dbReference type="Gene3D" id="1.10.1370.20">
    <property type="entry name" value="Oligoendopeptidase f, C-terminal domain"/>
    <property type="match status" value="1"/>
</dbReference>
<dbReference type="GO" id="GO:0004222">
    <property type="term" value="F:metalloendopeptidase activity"/>
    <property type="evidence" value="ECO:0007669"/>
    <property type="project" value="UniProtKB-UniRule"/>
</dbReference>
<dbReference type="KEGG" id="dbc:MFMK1_001984"/>
<keyword evidence="4 6" id="KW-0862">Zinc</keyword>
<evidence type="ECO:0000256" key="1">
    <source>
        <dbReference type="ARBA" id="ARBA00022670"/>
    </source>
</evidence>
<keyword evidence="3 6" id="KW-0378">Hydrolase</keyword>
<organism evidence="9 10">
    <name type="scientific">Metallumcola ferriviriculae</name>
    <dbReference type="NCBI Taxonomy" id="3039180"/>
    <lineage>
        <taxon>Bacteria</taxon>
        <taxon>Bacillati</taxon>
        <taxon>Bacillota</taxon>
        <taxon>Clostridia</taxon>
        <taxon>Neomoorellales</taxon>
        <taxon>Desulfitibacteraceae</taxon>
        <taxon>Metallumcola</taxon>
    </lineage>
</organism>
<evidence type="ECO:0000256" key="2">
    <source>
        <dbReference type="ARBA" id="ARBA00022723"/>
    </source>
</evidence>
<keyword evidence="5 6" id="KW-0482">Metalloprotease</keyword>
<dbReference type="InterPro" id="IPR001567">
    <property type="entry name" value="Pept_M3A_M3B_dom"/>
</dbReference>